<feature type="signal peptide" evidence="2">
    <location>
        <begin position="1"/>
        <end position="29"/>
    </location>
</feature>
<comment type="caution">
    <text evidence="3">The sequence shown here is derived from an EMBL/GenBank/DDBJ whole genome shotgun (WGS) entry which is preliminary data.</text>
</comment>
<evidence type="ECO:0000256" key="2">
    <source>
        <dbReference type="SAM" id="SignalP"/>
    </source>
</evidence>
<dbReference type="RefSeq" id="WP_111250419.1">
    <property type="nucleotide sequence ID" value="NZ_QKWH01000003.1"/>
</dbReference>
<gene>
    <name evidence="3" type="ORF">DNL40_06410</name>
</gene>
<evidence type="ECO:0000313" key="4">
    <source>
        <dbReference type="Proteomes" id="UP000248783"/>
    </source>
</evidence>
<sequence length="454" mass="48097">MSRTSGSPRVAVVASLGLASLLAATACSAPGTSTAEGGSGTAATSASGDMSCGTEDVTLSAYVETGFPLSAALFEEFTKQHPNVTFDVREDQFAVITQNAPRVLADNPPDLMRLPQVSELAADGLLYDLDAAAETFGWDEWPASQLEQMRVDDDGRRGNGPLYAMGLNFSMTGVFYNKELADQIGMTQPPATLAELDEVLQRAKDAGITPIAQFNGGATGGFAFPLQGLMASYGDPSEINAWTFQQPGARIDTPDNVKAAEHLQRWVENGYFADDVNSLDYSMMMSRFLEGKSLFMFNGDWESGNLDKQMPGKVGFFLVPPLEEGGQVGAMSAPLTYGISARAEHPECAAFFLDWVATDDQARTIAVEVGGSHPMGPADAFMPEVGEDTVTAQTLAAGATIGEANGSMEFIANATGAIYAKSWTPNLQKLVAGEQDGAGLLTAVQADYEREIGR</sequence>
<dbReference type="Gene3D" id="3.40.190.10">
    <property type="entry name" value="Periplasmic binding protein-like II"/>
    <property type="match status" value="2"/>
</dbReference>
<feature type="region of interest" description="Disordered" evidence="1">
    <location>
        <begin position="30"/>
        <end position="50"/>
    </location>
</feature>
<protein>
    <submittedName>
        <fullName evidence="3">ABC transporter substrate-binding protein</fullName>
    </submittedName>
</protein>
<keyword evidence="4" id="KW-1185">Reference proteome</keyword>
<keyword evidence="2" id="KW-0732">Signal</keyword>
<dbReference type="PANTHER" id="PTHR43649">
    <property type="entry name" value="ARABINOSE-BINDING PROTEIN-RELATED"/>
    <property type="match status" value="1"/>
</dbReference>
<dbReference type="InterPro" id="IPR006059">
    <property type="entry name" value="SBP"/>
</dbReference>
<dbReference type="Proteomes" id="UP000248783">
    <property type="component" value="Unassembled WGS sequence"/>
</dbReference>
<evidence type="ECO:0000256" key="1">
    <source>
        <dbReference type="SAM" id="MobiDB-lite"/>
    </source>
</evidence>
<dbReference type="Pfam" id="PF01547">
    <property type="entry name" value="SBP_bac_1"/>
    <property type="match status" value="1"/>
</dbReference>
<organism evidence="3 4">
    <name type="scientific">Xylanimonas oleitrophica</name>
    <dbReference type="NCBI Taxonomy" id="2607479"/>
    <lineage>
        <taxon>Bacteria</taxon>
        <taxon>Bacillati</taxon>
        <taxon>Actinomycetota</taxon>
        <taxon>Actinomycetes</taxon>
        <taxon>Micrococcales</taxon>
        <taxon>Promicromonosporaceae</taxon>
        <taxon>Xylanimonas</taxon>
    </lineage>
</organism>
<feature type="chain" id="PRO_5038829514" evidence="2">
    <location>
        <begin position="30"/>
        <end position="454"/>
    </location>
</feature>
<dbReference type="SUPFAM" id="SSF53850">
    <property type="entry name" value="Periplasmic binding protein-like II"/>
    <property type="match status" value="1"/>
</dbReference>
<dbReference type="PROSITE" id="PS51257">
    <property type="entry name" value="PROKAR_LIPOPROTEIN"/>
    <property type="match status" value="1"/>
</dbReference>
<proteinExistence type="predicted"/>
<accession>A0A2W5WSE6</accession>
<feature type="compositionally biased region" description="Low complexity" evidence="1">
    <location>
        <begin position="30"/>
        <end position="48"/>
    </location>
</feature>
<dbReference type="AlphaFoldDB" id="A0A2W5WSE6"/>
<dbReference type="EMBL" id="QKWH01000003">
    <property type="protein sequence ID" value="PZR53752.1"/>
    <property type="molecule type" value="Genomic_DNA"/>
</dbReference>
<reference evidence="3 4" key="1">
    <citation type="submission" date="2018-06" db="EMBL/GenBank/DDBJ databases">
        <title>Whole genome sequencing of a novel hydrocarbon degrading bacterial strain, PW21 isolated from oil contaminated produced water sample.</title>
        <authorList>
            <person name="Nagkirti P."/>
            <person name="Shaikh A."/>
            <person name="Gowdaman V."/>
            <person name="Engineer A.E."/>
            <person name="Dagar S."/>
            <person name="Dhakephalkar P.K."/>
        </authorList>
    </citation>
    <scope>NUCLEOTIDE SEQUENCE [LARGE SCALE GENOMIC DNA]</scope>
    <source>
        <strain evidence="3 4">PW21</strain>
    </source>
</reference>
<dbReference type="InterPro" id="IPR050490">
    <property type="entry name" value="Bact_solute-bd_prot1"/>
</dbReference>
<evidence type="ECO:0000313" key="3">
    <source>
        <dbReference type="EMBL" id="PZR53752.1"/>
    </source>
</evidence>
<name>A0A2W5WSE6_9MICO</name>